<dbReference type="PROSITE" id="PS51387">
    <property type="entry name" value="FAD_PCMH"/>
    <property type="match status" value="1"/>
</dbReference>
<reference evidence="8" key="1">
    <citation type="journal article" date="2015" name="Proc. Natl. Acad. Sci. U.S.A.">
        <title>Multiplexed metagenome mining using short DNA sequence tags facilitates targeted discovery of epoxyketone proteasome inhibitors.</title>
        <authorList>
            <person name="Owen J.G."/>
            <person name="Charlop-Powers Z."/>
            <person name="Smith A.G."/>
            <person name="Ternei M.A."/>
            <person name="Calle P.Y."/>
            <person name="Reddy B.V."/>
            <person name="Montiel D."/>
            <person name="Brady S.F."/>
        </authorList>
    </citation>
    <scope>NUCLEOTIDE SEQUENCE</scope>
</reference>
<dbReference type="InterPro" id="IPR006094">
    <property type="entry name" value="Oxid_FAD_bind_N"/>
</dbReference>
<dbReference type="GO" id="GO:0016491">
    <property type="term" value="F:oxidoreductase activity"/>
    <property type="evidence" value="ECO:0007669"/>
    <property type="project" value="UniProtKB-KW"/>
</dbReference>
<evidence type="ECO:0000256" key="5">
    <source>
        <dbReference type="ARBA" id="ARBA00023002"/>
    </source>
</evidence>
<dbReference type="PROSITE" id="PS51318">
    <property type="entry name" value="TAT"/>
    <property type="match status" value="1"/>
</dbReference>
<organism evidence="8">
    <name type="scientific">uncultured bacterium AB_1241</name>
    <dbReference type="NCBI Taxonomy" id="1630009"/>
    <lineage>
        <taxon>Bacteria</taxon>
        <taxon>environmental samples</taxon>
    </lineage>
</organism>
<evidence type="ECO:0000313" key="8">
    <source>
        <dbReference type="EMBL" id="AKA59406.1"/>
    </source>
</evidence>
<dbReference type="PANTHER" id="PTHR42973">
    <property type="entry name" value="BINDING OXIDOREDUCTASE, PUTATIVE (AFU_ORTHOLOGUE AFUA_1G17690)-RELATED"/>
    <property type="match status" value="1"/>
</dbReference>
<evidence type="ECO:0000256" key="6">
    <source>
        <dbReference type="SAM" id="MobiDB-lite"/>
    </source>
</evidence>
<protein>
    <submittedName>
        <fullName evidence="8">FAD-linked oxidase</fullName>
    </submittedName>
</protein>
<feature type="compositionally biased region" description="Low complexity" evidence="6">
    <location>
        <begin position="475"/>
        <end position="487"/>
    </location>
</feature>
<accession>A0A0E3JHU9</accession>
<comment type="similarity">
    <text evidence="2">Belongs to the oxygen-dependent FAD-linked oxidoreductase family.</text>
</comment>
<dbReference type="Pfam" id="PF01565">
    <property type="entry name" value="FAD_binding_4"/>
    <property type="match status" value="1"/>
</dbReference>
<feature type="compositionally biased region" description="Polar residues" evidence="6">
    <location>
        <begin position="505"/>
        <end position="521"/>
    </location>
</feature>
<dbReference type="SUPFAM" id="SSF56176">
    <property type="entry name" value="FAD-binding/transporter-associated domain-like"/>
    <property type="match status" value="1"/>
</dbReference>
<dbReference type="InterPro" id="IPR036318">
    <property type="entry name" value="FAD-bd_PCMH-like_sf"/>
</dbReference>
<feature type="domain" description="FAD-binding PCMH-type" evidence="7">
    <location>
        <begin position="70"/>
        <end position="250"/>
    </location>
</feature>
<proteinExistence type="inferred from homology"/>
<dbReference type="InterPro" id="IPR016169">
    <property type="entry name" value="FAD-bd_PCMH_sub2"/>
</dbReference>
<evidence type="ECO:0000259" key="7">
    <source>
        <dbReference type="PROSITE" id="PS51387"/>
    </source>
</evidence>
<dbReference type="Gene3D" id="3.30.465.10">
    <property type="match status" value="1"/>
</dbReference>
<dbReference type="GO" id="GO:0071949">
    <property type="term" value="F:FAD binding"/>
    <property type="evidence" value="ECO:0007669"/>
    <property type="project" value="InterPro"/>
</dbReference>
<feature type="compositionally biased region" description="Pro residues" evidence="6">
    <location>
        <begin position="488"/>
        <end position="499"/>
    </location>
</feature>
<dbReference type="InterPro" id="IPR016166">
    <property type="entry name" value="FAD-bd_PCMH"/>
</dbReference>
<evidence type="ECO:0000256" key="3">
    <source>
        <dbReference type="ARBA" id="ARBA00022630"/>
    </source>
</evidence>
<feature type="region of interest" description="Disordered" evidence="6">
    <location>
        <begin position="472"/>
        <end position="521"/>
    </location>
</feature>
<comment type="cofactor">
    <cofactor evidence="1">
        <name>FAD</name>
        <dbReference type="ChEBI" id="CHEBI:57692"/>
    </cofactor>
</comment>
<name>A0A0E3JHU9_9BACT</name>
<dbReference type="Gene3D" id="3.40.462.20">
    <property type="match status" value="1"/>
</dbReference>
<dbReference type="EMBL" id="KP830091">
    <property type="protein sequence ID" value="AKA59406.1"/>
    <property type="molecule type" value="Genomic_DNA"/>
</dbReference>
<sequence length="521" mass="54669">MREHSRRDLLTGAAAVAAGLGVGGGVLGGGIAGAAPSDTGTTCEPDLGPVSVLPSDPRYPDLVQRGHKRFVGSPDQVRVVGSTDQVVQAVNDAVRAGKRLAVRSGGHCFEDFVDSPDVRFVIDLSGMTDVYFDPARNAFAVEGGALLEEVYRRLFLGWNVTLPAGWCPKVGVGGHVAGGGYGTLSRQYGLAADHLYAVEVVVVDRTGTARAVVATRDASDPNRDLWWAHTGGGGGSFGVVTRYWFRSPNATGTDPSKLLPNPPATVLNFTAEWNWADFDAATFSRFVRNHGEWCAANAAAGSPASRYYAELVLVRQSYGKHAMLGQASGPDAGRLLDQHLAALSAGAVAPATVTRTEQPWLAAVYAGPNNTKLYRLKVKSGYLLRPFTDAQTAAIYHHLTRTDYSGIGGSIGIAAYGGAINSVAPDATATSHRNAIARLLYSAPWLEPAEDAEHLAWIRAFYRDVYAATGGVPDPAEAPTSTTATPTSPTPRSTPPACPGRPCTSAPTTPGCSGSRPSGTR</sequence>
<keyword evidence="4" id="KW-0274">FAD</keyword>
<keyword evidence="3" id="KW-0285">Flavoprotein</keyword>
<dbReference type="PANTHER" id="PTHR42973:SF39">
    <property type="entry name" value="FAD-BINDING PCMH-TYPE DOMAIN-CONTAINING PROTEIN"/>
    <property type="match status" value="1"/>
</dbReference>
<evidence type="ECO:0000256" key="2">
    <source>
        <dbReference type="ARBA" id="ARBA00005466"/>
    </source>
</evidence>
<keyword evidence="5" id="KW-0560">Oxidoreductase</keyword>
<dbReference type="InterPro" id="IPR050416">
    <property type="entry name" value="FAD-linked_Oxidoreductase"/>
</dbReference>
<dbReference type="AlphaFoldDB" id="A0A0E3JHU9"/>
<dbReference type="InterPro" id="IPR006311">
    <property type="entry name" value="TAT_signal"/>
</dbReference>
<evidence type="ECO:0000256" key="4">
    <source>
        <dbReference type="ARBA" id="ARBA00022827"/>
    </source>
</evidence>
<evidence type="ECO:0000256" key="1">
    <source>
        <dbReference type="ARBA" id="ARBA00001974"/>
    </source>
</evidence>